<dbReference type="SMART" id="SM00054">
    <property type="entry name" value="EFh"/>
    <property type="match status" value="3"/>
</dbReference>
<organism evidence="5 6">
    <name type="scientific">Parascaris equorum</name>
    <name type="common">Equine roundworm</name>
    <dbReference type="NCBI Taxonomy" id="6256"/>
    <lineage>
        <taxon>Eukaryota</taxon>
        <taxon>Metazoa</taxon>
        <taxon>Ecdysozoa</taxon>
        <taxon>Nematoda</taxon>
        <taxon>Chromadorea</taxon>
        <taxon>Rhabditida</taxon>
        <taxon>Spirurina</taxon>
        <taxon>Ascaridomorpha</taxon>
        <taxon>Ascaridoidea</taxon>
        <taxon>Ascarididae</taxon>
        <taxon>Parascaris</taxon>
    </lineage>
</organism>
<reference evidence="6" key="1">
    <citation type="submission" date="2022-11" db="UniProtKB">
        <authorList>
            <consortium name="WormBaseParasite"/>
        </authorList>
    </citation>
    <scope>IDENTIFICATION</scope>
</reference>
<proteinExistence type="predicted"/>
<dbReference type="WBParaSite" id="PEQ_0001062901-mRNA-1">
    <property type="protein sequence ID" value="PEQ_0001062901-mRNA-1"/>
    <property type="gene ID" value="PEQ_0001062901"/>
</dbReference>
<evidence type="ECO:0000256" key="1">
    <source>
        <dbReference type="ARBA" id="ARBA00022723"/>
    </source>
</evidence>
<dbReference type="Pfam" id="PF13499">
    <property type="entry name" value="EF-hand_7"/>
    <property type="match status" value="1"/>
</dbReference>
<dbReference type="InterPro" id="IPR002048">
    <property type="entry name" value="EF_hand_dom"/>
</dbReference>
<sequence length="256" mass="29425">MKTSCFIANSIVKVREEAMSEEELKQKVKKELVTAKDPIERLRLQCLLRGNAGIKSLGRLKGKVELFLYRSFRIMDDNENRTLDMDEFRKGLHDFGVTIDEEEAKAAFKTLDKNNSGTIDFDEFLGALRPPMSQSRLAVIDLAFKKLDKTGDGVITVDDMKGIYNAERHPQFISGDKTREEVFAQFLKNFEVGGHVDGRVSFPAYQKKGKNNYSTREFSETYEAIVDIVFYHRCQKWTDDSKNNELRLRIFTVLAV</sequence>
<dbReference type="PROSITE" id="PS00018">
    <property type="entry name" value="EF_HAND_1"/>
    <property type="match status" value="2"/>
</dbReference>
<evidence type="ECO:0000259" key="4">
    <source>
        <dbReference type="PROSITE" id="PS50222"/>
    </source>
</evidence>
<dbReference type="AlphaFoldDB" id="A0A914S0G5"/>
<protein>
    <submittedName>
        <fullName evidence="6">EF-hand domain-containing protein</fullName>
    </submittedName>
</protein>
<dbReference type="InterPro" id="IPR051581">
    <property type="entry name" value="Ca-bind"/>
</dbReference>
<keyword evidence="3" id="KW-0106">Calcium</keyword>
<feature type="domain" description="EF-hand" evidence="4">
    <location>
        <begin position="99"/>
        <end position="134"/>
    </location>
</feature>
<keyword evidence="5" id="KW-1185">Reference proteome</keyword>
<dbReference type="PANTHER" id="PTHR34524">
    <property type="entry name" value="CALCYPHOSIN"/>
    <property type="match status" value="1"/>
</dbReference>
<name>A0A914S0G5_PAREQ</name>
<dbReference type="PROSITE" id="PS50222">
    <property type="entry name" value="EF_HAND_2"/>
    <property type="match status" value="3"/>
</dbReference>
<evidence type="ECO:0000256" key="2">
    <source>
        <dbReference type="ARBA" id="ARBA00022737"/>
    </source>
</evidence>
<dbReference type="Proteomes" id="UP000887564">
    <property type="component" value="Unplaced"/>
</dbReference>
<dbReference type="PANTHER" id="PTHR34524:SF6">
    <property type="entry name" value="CALCYPHOSINE LIKE"/>
    <property type="match status" value="1"/>
</dbReference>
<dbReference type="Gene3D" id="1.10.238.10">
    <property type="entry name" value="EF-hand"/>
    <property type="match status" value="2"/>
</dbReference>
<evidence type="ECO:0000313" key="5">
    <source>
        <dbReference type="Proteomes" id="UP000887564"/>
    </source>
</evidence>
<keyword evidence="2" id="KW-0677">Repeat</keyword>
<feature type="domain" description="EF-hand" evidence="4">
    <location>
        <begin position="63"/>
        <end position="98"/>
    </location>
</feature>
<evidence type="ECO:0000256" key="3">
    <source>
        <dbReference type="ARBA" id="ARBA00022837"/>
    </source>
</evidence>
<dbReference type="SUPFAM" id="SSF47473">
    <property type="entry name" value="EF-hand"/>
    <property type="match status" value="1"/>
</dbReference>
<dbReference type="InterPro" id="IPR018247">
    <property type="entry name" value="EF_Hand_1_Ca_BS"/>
</dbReference>
<dbReference type="CDD" id="cd00051">
    <property type="entry name" value="EFh"/>
    <property type="match status" value="2"/>
</dbReference>
<feature type="domain" description="EF-hand" evidence="4">
    <location>
        <begin position="135"/>
        <end position="170"/>
    </location>
</feature>
<keyword evidence="1" id="KW-0479">Metal-binding</keyword>
<accession>A0A914S0G5</accession>
<dbReference type="GO" id="GO:0005509">
    <property type="term" value="F:calcium ion binding"/>
    <property type="evidence" value="ECO:0007669"/>
    <property type="project" value="InterPro"/>
</dbReference>
<evidence type="ECO:0000313" key="6">
    <source>
        <dbReference type="WBParaSite" id="PEQ_0001062901-mRNA-1"/>
    </source>
</evidence>
<dbReference type="Pfam" id="PF13202">
    <property type="entry name" value="EF-hand_5"/>
    <property type="match status" value="1"/>
</dbReference>
<dbReference type="InterPro" id="IPR011992">
    <property type="entry name" value="EF-hand-dom_pair"/>
</dbReference>